<accession>A0ACD1BBK3</accession>
<organism evidence="1 2">
    <name type="scientific">Candidatus Sarcina troglodytae</name>
    <dbReference type="NCBI Taxonomy" id="2726954"/>
    <lineage>
        <taxon>Bacteria</taxon>
        <taxon>Bacillati</taxon>
        <taxon>Bacillota</taxon>
        <taxon>Clostridia</taxon>
        <taxon>Eubacteriales</taxon>
        <taxon>Clostridiaceae</taxon>
        <taxon>Sarcina</taxon>
    </lineage>
</organism>
<dbReference type="EMBL" id="CP051754">
    <property type="protein sequence ID" value="QPJ84735.1"/>
    <property type="molecule type" value="Genomic_DNA"/>
</dbReference>
<reference evidence="1" key="1">
    <citation type="submission" date="2020-04" db="EMBL/GenBank/DDBJ databases">
        <title>A novel bacterium ('Candidatus Sarcina troglodytae' sp. nov.) linked to a protracted, uniformly lethal epizootic among sanctuary western chimpanzees (Pan troglodytes verus) in Sierra Leone.</title>
        <authorList>
            <person name="Owens L.A."/>
            <person name="Colitti B."/>
            <person name="Hirji I."/>
            <person name="Pizaro A."/>
            <person name="Jaffe J.E."/>
            <person name="Moittie S."/>
            <person name="Bishop-Lilly K.A."/>
            <person name="Estrella L.A."/>
            <person name="Voegtly L.J."/>
            <person name="Kuhn J.H."/>
            <person name="Suen G."/>
            <person name="Deblois C.L."/>
            <person name="Dunn C."/>
            <person name="Juan-Salles C."/>
            <person name="Goldberg T.L."/>
        </authorList>
    </citation>
    <scope>NUCLEOTIDE SEQUENCE</scope>
    <source>
        <strain evidence="1">JB2</strain>
    </source>
</reference>
<protein>
    <submittedName>
        <fullName evidence="1">Uncharacterized protein</fullName>
    </submittedName>
</protein>
<dbReference type="Proteomes" id="UP000594603">
    <property type="component" value="Chromosome"/>
</dbReference>
<keyword evidence="2" id="KW-1185">Reference proteome</keyword>
<evidence type="ECO:0000313" key="2">
    <source>
        <dbReference type="Proteomes" id="UP000594603"/>
    </source>
</evidence>
<evidence type="ECO:0000313" key="1">
    <source>
        <dbReference type="EMBL" id="QPJ84735.1"/>
    </source>
</evidence>
<sequence length="323" mass="38759">MDKKYVIDIRENNDSNDFVINIGDICNLNSLDLDINSCLANYKKALNKCDLEEASEILLVLKELTEYGDKRFSDATILFKIKEIILFYKNMDCKNIIDSMNILLKIRGFFNFLSSQITFEYDDENTPLIEEIKAIRDNVKIEELLDKNLYQNYNPSIEDLEVIERFLKDFNYKNYEFLDDIYVFFEEKINGKIKNLNKCKFKDIKNIFKDKYDNDFYESSEFKSLLNKNIIGDYKEFSLLVDKYYLIYRYNSLESYKEKRDILLKLLIGNLINVPKIYRDIIIENILENEKKYYEMNDFYDDVNKILEFIRKQNRLNAIIINT</sequence>
<proteinExistence type="predicted"/>
<gene>
    <name evidence="1" type="ORF">HH195_01925</name>
</gene>
<name>A0ACD1BBK3_9CLOT</name>